<name>A0AAN9AG24_HALRR</name>
<reference evidence="2 3" key="1">
    <citation type="submission" date="2023-11" db="EMBL/GenBank/DDBJ databases">
        <title>Halocaridina rubra genome assembly.</title>
        <authorList>
            <person name="Smith C."/>
        </authorList>
    </citation>
    <scope>NUCLEOTIDE SEQUENCE [LARGE SCALE GENOMIC DNA]</scope>
    <source>
        <strain evidence="2">EP-1</strain>
        <tissue evidence="2">Whole</tissue>
    </source>
</reference>
<comment type="caution">
    <text evidence="2">The sequence shown here is derived from an EMBL/GenBank/DDBJ whole genome shotgun (WGS) entry which is preliminary data.</text>
</comment>
<evidence type="ECO:0000313" key="3">
    <source>
        <dbReference type="Proteomes" id="UP001381693"/>
    </source>
</evidence>
<dbReference type="AlphaFoldDB" id="A0AAN9AG24"/>
<keyword evidence="1" id="KW-0732">Signal</keyword>
<dbReference type="Proteomes" id="UP001381693">
    <property type="component" value="Unassembled WGS sequence"/>
</dbReference>
<organism evidence="2 3">
    <name type="scientific">Halocaridina rubra</name>
    <name type="common">Hawaiian red shrimp</name>
    <dbReference type="NCBI Taxonomy" id="373956"/>
    <lineage>
        <taxon>Eukaryota</taxon>
        <taxon>Metazoa</taxon>
        <taxon>Ecdysozoa</taxon>
        <taxon>Arthropoda</taxon>
        <taxon>Crustacea</taxon>
        <taxon>Multicrustacea</taxon>
        <taxon>Malacostraca</taxon>
        <taxon>Eumalacostraca</taxon>
        <taxon>Eucarida</taxon>
        <taxon>Decapoda</taxon>
        <taxon>Pleocyemata</taxon>
        <taxon>Caridea</taxon>
        <taxon>Atyoidea</taxon>
        <taxon>Atyidae</taxon>
        <taxon>Halocaridina</taxon>
    </lineage>
</organism>
<evidence type="ECO:0000256" key="1">
    <source>
        <dbReference type="SAM" id="SignalP"/>
    </source>
</evidence>
<proteinExistence type="predicted"/>
<keyword evidence="3" id="KW-1185">Reference proteome</keyword>
<accession>A0AAN9AG24</accession>
<sequence>MHSQVHTEAHQITLALPSPYFEKMSLKSVLLLVILATFLPWSTSAEDNEDYDGYEHYLTMSQEDLDHAISALEVKLQVLKVLSSLSDEQRVAMFSDRQKRSLQQQLIIYDPQSNVSITPYCGANAEDKLEGEPEIVIWQLATDLNASAANFDMATATCLMGAAMAFDAAVQAGLIIMDGVQLIIATQIPTDSSVVTGSDSPVEDGSEGEFDNQEGYYRPAKMVVNVQQIVNENGCGECQ</sequence>
<dbReference type="EMBL" id="JAXCGZ010000427">
    <property type="protein sequence ID" value="KAK7086002.1"/>
    <property type="molecule type" value="Genomic_DNA"/>
</dbReference>
<feature type="chain" id="PRO_5043004473" evidence="1">
    <location>
        <begin position="46"/>
        <end position="239"/>
    </location>
</feature>
<protein>
    <submittedName>
        <fullName evidence="2">Uncharacterized protein</fullName>
    </submittedName>
</protein>
<feature type="signal peptide" evidence="1">
    <location>
        <begin position="1"/>
        <end position="45"/>
    </location>
</feature>
<evidence type="ECO:0000313" key="2">
    <source>
        <dbReference type="EMBL" id="KAK7086002.1"/>
    </source>
</evidence>
<gene>
    <name evidence="2" type="ORF">SK128_022841</name>
</gene>